<keyword evidence="4 7" id="KW-1133">Transmembrane helix</keyword>
<feature type="transmembrane region" description="Helical" evidence="7">
    <location>
        <begin position="405"/>
        <end position="424"/>
    </location>
</feature>
<dbReference type="Pfam" id="PF10268">
    <property type="entry name" value="Tmemb_161AB"/>
    <property type="match status" value="1"/>
</dbReference>
<keyword evidence="9" id="KW-1185">Reference proteome</keyword>
<keyword evidence="3 7" id="KW-0812">Transmembrane</keyword>
<dbReference type="AlphaFoldDB" id="A0A0K9NXP6"/>
<feature type="transmembrane region" description="Helical" evidence="7">
    <location>
        <begin position="352"/>
        <end position="374"/>
    </location>
</feature>
<evidence type="ECO:0000256" key="2">
    <source>
        <dbReference type="ARBA" id="ARBA00009706"/>
    </source>
</evidence>
<evidence type="ECO:0008006" key="10">
    <source>
        <dbReference type="Google" id="ProtNLM"/>
    </source>
</evidence>
<feature type="transmembrane region" description="Helical" evidence="7">
    <location>
        <begin position="118"/>
        <end position="138"/>
    </location>
</feature>
<feature type="transmembrane region" description="Helical" evidence="7">
    <location>
        <begin position="216"/>
        <end position="239"/>
    </location>
</feature>
<evidence type="ECO:0000256" key="7">
    <source>
        <dbReference type="SAM" id="Phobius"/>
    </source>
</evidence>
<reference evidence="9" key="1">
    <citation type="journal article" date="2016" name="Nature">
        <title>The genome of the seagrass Zostera marina reveals angiosperm adaptation to the sea.</title>
        <authorList>
            <person name="Olsen J.L."/>
            <person name="Rouze P."/>
            <person name="Verhelst B."/>
            <person name="Lin Y.-C."/>
            <person name="Bayer T."/>
            <person name="Collen J."/>
            <person name="Dattolo E."/>
            <person name="De Paoli E."/>
            <person name="Dittami S."/>
            <person name="Maumus F."/>
            <person name="Michel G."/>
            <person name="Kersting A."/>
            <person name="Lauritano C."/>
            <person name="Lohaus R."/>
            <person name="Toepel M."/>
            <person name="Tonon T."/>
            <person name="Vanneste K."/>
            <person name="Amirebrahimi M."/>
            <person name="Brakel J."/>
            <person name="Bostroem C."/>
            <person name="Chovatia M."/>
            <person name="Grimwood J."/>
            <person name="Jenkins J.W."/>
            <person name="Jueterbock A."/>
            <person name="Mraz A."/>
            <person name="Stam W.T."/>
            <person name="Tice H."/>
            <person name="Bornberg-Bauer E."/>
            <person name="Green P.J."/>
            <person name="Pearson G.A."/>
            <person name="Procaccini G."/>
            <person name="Duarte C.M."/>
            <person name="Schmutz J."/>
            <person name="Reusch T.B.H."/>
            <person name="Van de Peer Y."/>
        </authorList>
    </citation>
    <scope>NUCLEOTIDE SEQUENCE [LARGE SCALE GENOMIC DNA]</scope>
    <source>
        <strain evidence="9">cv. Finnish</strain>
    </source>
</reference>
<dbReference type="EMBL" id="LFYR01001587">
    <property type="protein sequence ID" value="KMZ60700.1"/>
    <property type="molecule type" value="Genomic_DNA"/>
</dbReference>
<dbReference type="GO" id="GO:0016020">
    <property type="term" value="C:membrane"/>
    <property type="evidence" value="ECO:0007669"/>
    <property type="project" value="UniProtKB-SubCell"/>
</dbReference>
<dbReference type="OrthoDB" id="784140at2759"/>
<dbReference type="OMA" id="WWVVFVW"/>
<evidence type="ECO:0000256" key="4">
    <source>
        <dbReference type="ARBA" id="ARBA00022989"/>
    </source>
</evidence>
<feature type="transmembrane region" description="Helical" evidence="7">
    <location>
        <begin position="260"/>
        <end position="281"/>
    </location>
</feature>
<sequence>MLLLSALFPFKHTAIQLSVLTIVAFLSSFIALPSVLLYGLNTYVHPENIGNSGPNGPRAAIRRPSDDRSIANSDLRKRKKSKTSKKRDNLDFDESGAQLFRLRLVDSHIRTRIYFPEYRTACLSSFVALSSLLLIHFFPGESSLPAVFSFFAISYLSISLGRLLFERSATKIAEKQISSIVGFLGFLFALTIEYSLAPSVFDFRFSGDSNSDAGFLRITAALMAGYLAWVLFVPATRAARALWIGTDQLRWNIDVVSCGFLGRGIIYVSFVLNVFTVSLWINPLANVSANAVITVQFRLWFLFASAIAQFLVLRPNLQMYLNEAVLSWYQRLHSSKLPDLDFGRAKIFLHNYYLCLVVLQFFAPPMLVVLFLGLSQMKGNAFTGLMVVADGVSYCSLFKEVSLFLAWWILFIWVIFMSLMLSILRSGFLYVN</sequence>
<proteinExistence type="inferred from homology"/>
<protein>
    <recommendedName>
        <fullName evidence="10">Transmembrane protein</fullName>
    </recommendedName>
</protein>
<evidence type="ECO:0000256" key="5">
    <source>
        <dbReference type="ARBA" id="ARBA00023136"/>
    </source>
</evidence>
<dbReference type="PANTHER" id="PTHR13624:SF6">
    <property type="entry name" value="EMEI"/>
    <property type="match status" value="1"/>
</dbReference>
<evidence type="ECO:0000256" key="6">
    <source>
        <dbReference type="ARBA" id="ARBA00023180"/>
    </source>
</evidence>
<keyword evidence="5 7" id="KW-0472">Membrane</keyword>
<dbReference type="PANTHER" id="PTHR13624">
    <property type="entry name" value="RE42071P"/>
    <property type="match status" value="1"/>
</dbReference>
<keyword evidence="6" id="KW-0325">Glycoprotein</keyword>
<gene>
    <name evidence="8" type="ORF">ZOSMA_57G00360</name>
</gene>
<dbReference type="InterPro" id="IPR019395">
    <property type="entry name" value="Transmembrane_161A/B"/>
</dbReference>
<evidence type="ECO:0000313" key="9">
    <source>
        <dbReference type="Proteomes" id="UP000036987"/>
    </source>
</evidence>
<feature type="transmembrane region" description="Helical" evidence="7">
    <location>
        <begin position="177"/>
        <end position="196"/>
    </location>
</feature>
<comment type="similarity">
    <text evidence="2">Belongs to the TMEM161 family.</text>
</comment>
<organism evidence="8 9">
    <name type="scientific">Zostera marina</name>
    <name type="common">Eelgrass</name>
    <dbReference type="NCBI Taxonomy" id="29655"/>
    <lineage>
        <taxon>Eukaryota</taxon>
        <taxon>Viridiplantae</taxon>
        <taxon>Streptophyta</taxon>
        <taxon>Embryophyta</taxon>
        <taxon>Tracheophyta</taxon>
        <taxon>Spermatophyta</taxon>
        <taxon>Magnoliopsida</taxon>
        <taxon>Liliopsida</taxon>
        <taxon>Zosteraceae</taxon>
        <taxon>Zostera</taxon>
    </lineage>
</organism>
<evidence type="ECO:0000313" key="8">
    <source>
        <dbReference type="EMBL" id="KMZ60700.1"/>
    </source>
</evidence>
<evidence type="ECO:0000256" key="1">
    <source>
        <dbReference type="ARBA" id="ARBA00004141"/>
    </source>
</evidence>
<name>A0A0K9NXP6_ZOSMR</name>
<comment type="caution">
    <text evidence="8">The sequence shown here is derived from an EMBL/GenBank/DDBJ whole genome shotgun (WGS) entry which is preliminary data.</text>
</comment>
<feature type="transmembrane region" description="Helical" evidence="7">
    <location>
        <begin position="144"/>
        <end position="165"/>
    </location>
</feature>
<evidence type="ECO:0000256" key="3">
    <source>
        <dbReference type="ARBA" id="ARBA00022692"/>
    </source>
</evidence>
<comment type="subcellular location">
    <subcellularLocation>
        <location evidence="1">Membrane</location>
        <topology evidence="1">Multi-pass membrane protein</topology>
    </subcellularLocation>
</comment>
<feature type="transmembrane region" description="Helical" evidence="7">
    <location>
        <begin position="15"/>
        <end position="40"/>
    </location>
</feature>
<feature type="transmembrane region" description="Helical" evidence="7">
    <location>
        <begin position="293"/>
        <end position="313"/>
    </location>
</feature>
<accession>A0A0K9NXP6</accession>
<dbReference type="Proteomes" id="UP000036987">
    <property type="component" value="Unassembled WGS sequence"/>
</dbReference>